<dbReference type="InterPro" id="IPR009056">
    <property type="entry name" value="Cyt_c-like_dom"/>
</dbReference>
<dbReference type="GO" id="GO:0046872">
    <property type="term" value="F:metal ion binding"/>
    <property type="evidence" value="ECO:0007669"/>
    <property type="project" value="UniProtKB-KW"/>
</dbReference>
<keyword evidence="3" id="KW-0408">Iron</keyword>
<feature type="chain" id="PRO_5014430846" description="Cytochrome c domain-containing protein" evidence="4">
    <location>
        <begin position="22"/>
        <end position="138"/>
    </location>
</feature>
<evidence type="ECO:0000256" key="1">
    <source>
        <dbReference type="ARBA" id="ARBA00022617"/>
    </source>
</evidence>
<dbReference type="SUPFAM" id="SSF46626">
    <property type="entry name" value="Cytochrome c"/>
    <property type="match status" value="1"/>
</dbReference>
<feature type="signal peptide" evidence="4">
    <location>
        <begin position="1"/>
        <end position="21"/>
    </location>
</feature>
<name>A0A2J7TLX0_METSI</name>
<protein>
    <recommendedName>
        <fullName evidence="5">Cytochrome c domain-containing protein</fullName>
    </recommendedName>
</protein>
<dbReference type="Gene3D" id="1.10.760.10">
    <property type="entry name" value="Cytochrome c-like domain"/>
    <property type="match status" value="1"/>
</dbReference>
<sequence>MNERLIGAVFLLMLGAAPLSAGGSPPPGALAPQTAEDIDFADPARIARGKESFEASCASFCHGQEPPLFIGRKGLEPDYVFATITEGGRGATPMPPWGGVFTPDEIWDLVAYIKYMGTLKPLPMKTDGAPAQQADGRK</sequence>
<evidence type="ECO:0000313" key="6">
    <source>
        <dbReference type="EMBL" id="PNG27771.1"/>
    </source>
</evidence>
<reference evidence="6 7" key="1">
    <citation type="submission" date="2017-10" db="EMBL/GenBank/DDBJ databases">
        <title>Genome announcement of Methylocella silvestris TVC from permafrost.</title>
        <authorList>
            <person name="Wang J."/>
            <person name="Geng K."/>
            <person name="Ul-Haque F."/>
            <person name="Crombie A.T."/>
            <person name="Street L.E."/>
            <person name="Wookey P.A."/>
            <person name="Murrell J.C."/>
            <person name="Pratscher J."/>
        </authorList>
    </citation>
    <scope>NUCLEOTIDE SEQUENCE [LARGE SCALE GENOMIC DNA]</scope>
    <source>
        <strain evidence="6 7">TVC</strain>
    </source>
</reference>
<accession>A0A2J7TLX0</accession>
<dbReference type="EMBL" id="PDZR01000001">
    <property type="protein sequence ID" value="PNG27771.1"/>
    <property type="molecule type" value="Genomic_DNA"/>
</dbReference>
<keyword evidence="4" id="KW-0732">Signal</keyword>
<comment type="caution">
    <text evidence="6">The sequence shown here is derived from an EMBL/GenBank/DDBJ whole genome shotgun (WGS) entry which is preliminary data.</text>
</comment>
<evidence type="ECO:0000256" key="3">
    <source>
        <dbReference type="ARBA" id="ARBA00023004"/>
    </source>
</evidence>
<gene>
    <name evidence="6" type="ORF">CR492_02385</name>
</gene>
<evidence type="ECO:0000313" key="7">
    <source>
        <dbReference type="Proteomes" id="UP000236286"/>
    </source>
</evidence>
<dbReference type="OrthoDB" id="7933886at2"/>
<proteinExistence type="predicted"/>
<dbReference type="AlphaFoldDB" id="A0A2J7TLX0"/>
<dbReference type="Pfam" id="PF13442">
    <property type="entry name" value="Cytochrome_CBB3"/>
    <property type="match status" value="1"/>
</dbReference>
<keyword evidence="2" id="KW-0479">Metal-binding</keyword>
<feature type="domain" description="Cytochrome c" evidence="5">
    <location>
        <begin position="45"/>
        <end position="113"/>
    </location>
</feature>
<dbReference type="GO" id="GO:0009055">
    <property type="term" value="F:electron transfer activity"/>
    <property type="evidence" value="ECO:0007669"/>
    <property type="project" value="InterPro"/>
</dbReference>
<organism evidence="6 7">
    <name type="scientific">Methylocella silvestris</name>
    <dbReference type="NCBI Taxonomy" id="199596"/>
    <lineage>
        <taxon>Bacteria</taxon>
        <taxon>Pseudomonadati</taxon>
        <taxon>Pseudomonadota</taxon>
        <taxon>Alphaproteobacteria</taxon>
        <taxon>Hyphomicrobiales</taxon>
        <taxon>Beijerinckiaceae</taxon>
        <taxon>Methylocella</taxon>
    </lineage>
</organism>
<dbReference type="RefSeq" id="WP_102842078.1">
    <property type="nucleotide sequence ID" value="NZ_PDZR01000001.1"/>
</dbReference>
<dbReference type="InterPro" id="IPR036909">
    <property type="entry name" value="Cyt_c-like_dom_sf"/>
</dbReference>
<evidence type="ECO:0000259" key="5">
    <source>
        <dbReference type="Pfam" id="PF13442"/>
    </source>
</evidence>
<evidence type="ECO:0000256" key="4">
    <source>
        <dbReference type="SAM" id="SignalP"/>
    </source>
</evidence>
<evidence type="ECO:0000256" key="2">
    <source>
        <dbReference type="ARBA" id="ARBA00022723"/>
    </source>
</evidence>
<dbReference type="Proteomes" id="UP000236286">
    <property type="component" value="Unassembled WGS sequence"/>
</dbReference>
<dbReference type="GO" id="GO:0020037">
    <property type="term" value="F:heme binding"/>
    <property type="evidence" value="ECO:0007669"/>
    <property type="project" value="InterPro"/>
</dbReference>
<keyword evidence="1" id="KW-0349">Heme</keyword>